<evidence type="ECO:0000256" key="3">
    <source>
        <dbReference type="ARBA" id="ARBA00023125"/>
    </source>
</evidence>
<dbReference type="AlphaFoldDB" id="A0A7V8SVS4"/>
<keyword evidence="8" id="KW-1185">Reference proteome</keyword>
<gene>
    <name evidence="7" type="ORF">HRJ53_05830</name>
</gene>
<accession>A0A7V8SVS4</accession>
<keyword evidence="5" id="KW-1133">Transmembrane helix</keyword>
<evidence type="ECO:0000256" key="4">
    <source>
        <dbReference type="ARBA" id="ARBA00023172"/>
    </source>
</evidence>
<dbReference type="PANTHER" id="PTHR33258:SF1">
    <property type="entry name" value="TRANSPOSASE INSL FOR INSERTION SEQUENCE ELEMENT IS186A-RELATED"/>
    <property type="match status" value="1"/>
</dbReference>
<dbReference type="GO" id="GO:0003677">
    <property type="term" value="F:DNA binding"/>
    <property type="evidence" value="ECO:0007669"/>
    <property type="project" value="UniProtKB-KW"/>
</dbReference>
<keyword evidence="4" id="KW-0233">DNA recombination</keyword>
<dbReference type="GO" id="GO:0004803">
    <property type="term" value="F:transposase activity"/>
    <property type="evidence" value="ECO:0007669"/>
    <property type="project" value="InterPro"/>
</dbReference>
<keyword evidence="5" id="KW-0812">Transmembrane</keyword>
<feature type="transmembrane region" description="Helical" evidence="5">
    <location>
        <begin position="180"/>
        <end position="201"/>
    </location>
</feature>
<dbReference type="GO" id="GO:0006313">
    <property type="term" value="P:DNA transposition"/>
    <property type="evidence" value="ECO:0007669"/>
    <property type="project" value="InterPro"/>
</dbReference>
<dbReference type="EMBL" id="JACDQQ010000573">
    <property type="protein sequence ID" value="MBA0084495.1"/>
    <property type="molecule type" value="Genomic_DNA"/>
</dbReference>
<keyword evidence="2" id="KW-0815">Transposition</keyword>
<sequence length="444" mass="51435">MAHKQTRHRSHADFRHRSQLPLPAVEDVEQRLLDVLSPSLLAPRQLERCDPRQPQRLIRMRQRLLTLPVIVAIIVSLVWRRMPSIAEVQKVLAREGLLGVAPLRVSPQAITKRLDVLPAAVMGQLFAEVCTRIQTQLPPPLPHPSWAPVREAFPRIALVDGSTLEALRKKTQLLRQQEGLVLAGKVMVMVDAFSHCPLWHLYTEDALANDKRFATVILAALPVGGLLIFDLGFFSFLWFDDFTTTQRFFVTRMREKIAYRTVQVLSQGPYYRDEIIQVGLYRSNPCRHPLRMVSVLWRGAWYRYLTNVLDPQTLTARQVCELYRRRWRIEDAFAVTKRLLDLAYVWTGSHNAVQLQIYATLIFYAVLLTICQQVAQVLGEPLERISVEMVFRAFYHYSRAVQCGEADELVQFLAEHAKLLGIVKRWRKHHRERQQRESVMWGDP</sequence>
<organism evidence="7 8">
    <name type="scientific">Candidatus Acidiferrum panamense</name>
    <dbReference type="NCBI Taxonomy" id="2741543"/>
    <lineage>
        <taxon>Bacteria</taxon>
        <taxon>Pseudomonadati</taxon>
        <taxon>Acidobacteriota</taxon>
        <taxon>Terriglobia</taxon>
        <taxon>Candidatus Acidiferrales</taxon>
        <taxon>Candidatus Acidiferrum</taxon>
    </lineage>
</organism>
<protein>
    <submittedName>
        <fullName evidence="7">IS4 family transposase</fullName>
    </submittedName>
</protein>
<dbReference type="PANTHER" id="PTHR33258">
    <property type="entry name" value="TRANSPOSASE INSL FOR INSERTION SEQUENCE ELEMENT IS186A-RELATED"/>
    <property type="match status" value="1"/>
</dbReference>
<evidence type="ECO:0000313" key="8">
    <source>
        <dbReference type="Proteomes" id="UP000567293"/>
    </source>
</evidence>
<keyword evidence="5" id="KW-0472">Membrane</keyword>
<evidence type="ECO:0000313" key="7">
    <source>
        <dbReference type="EMBL" id="MBA0084495.1"/>
    </source>
</evidence>
<proteinExistence type="inferred from homology"/>
<evidence type="ECO:0000259" key="6">
    <source>
        <dbReference type="Pfam" id="PF01609"/>
    </source>
</evidence>
<dbReference type="SUPFAM" id="SSF53098">
    <property type="entry name" value="Ribonuclease H-like"/>
    <property type="match status" value="1"/>
</dbReference>
<feature type="domain" description="Transposase IS4-like" evidence="6">
    <location>
        <begin position="153"/>
        <end position="364"/>
    </location>
</feature>
<comment type="similarity">
    <text evidence="1">Belongs to the transposase 11 family.</text>
</comment>
<reference evidence="7" key="1">
    <citation type="submission" date="2020-06" db="EMBL/GenBank/DDBJ databases">
        <title>Legume-microbial interactions unlock mineral nutrients during tropical forest succession.</title>
        <authorList>
            <person name="Epihov D.Z."/>
        </authorList>
    </citation>
    <scope>NUCLEOTIDE SEQUENCE [LARGE SCALE GENOMIC DNA]</scope>
    <source>
        <strain evidence="7">Pan2503</strain>
    </source>
</reference>
<dbReference type="InterPro" id="IPR047952">
    <property type="entry name" value="Transpos_IS4"/>
</dbReference>
<dbReference type="Proteomes" id="UP000567293">
    <property type="component" value="Unassembled WGS sequence"/>
</dbReference>
<keyword evidence="3" id="KW-0238">DNA-binding</keyword>
<name>A0A7V8SVS4_9BACT</name>
<comment type="caution">
    <text evidence="7">The sequence shown here is derived from an EMBL/GenBank/DDBJ whole genome shotgun (WGS) entry which is preliminary data.</text>
</comment>
<dbReference type="Pfam" id="PF01609">
    <property type="entry name" value="DDE_Tnp_1"/>
    <property type="match status" value="1"/>
</dbReference>
<feature type="transmembrane region" description="Helical" evidence="5">
    <location>
        <begin position="213"/>
        <end position="239"/>
    </location>
</feature>
<dbReference type="NCBIfam" id="NF033592">
    <property type="entry name" value="transpos_IS4_1"/>
    <property type="match status" value="1"/>
</dbReference>
<dbReference type="InterPro" id="IPR002559">
    <property type="entry name" value="Transposase_11"/>
</dbReference>
<dbReference type="InterPro" id="IPR012337">
    <property type="entry name" value="RNaseH-like_sf"/>
</dbReference>
<evidence type="ECO:0000256" key="2">
    <source>
        <dbReference type="ARBA" id="ARBA00022578"/>
    </source>
</evidence>
<evidence type="ECO:0000256" key="1">
    <source>
        <dbReference type="ARBA" id="ARBA00010075"/>
    </source>
</evidence>
<evidence type="ECO:0000256" key="5">
    <source>
        <dbReference type="SAM" id="Phobius"/>
    </source>
</evidence>